<organism evidence="19 20">
    <name type="scientific">Canna indica</name>
    <name type="common">Indian-shot</name>
    <dbReference type="NCBI Taxonomy" id="4628"/>
    <lineage>
        <taxon>Eukaryota</taxon>
        <taxon>Viridiplantae</taxon>
        <taxon>Streptophyta</taxon>
        <taxon>Embryophyta</taxon>
        <taxon>Tracheophyta</taxon>
        <taxon>Spermatophyta</taxon>
        <taxon>Magnoliopsida</taxon>
        <taxon>Liliopsida</taxon>
        <taxon>Zingiberales</taxon>
        <taxon>Cannaceae</taxon>
        <taxon>Canna</taxon>
    </lineage>
</organism>
<keyword evidence="13" id="KW-0539">Nucleus</keyword>
<feature type="compositionally biased region" description="Basic residues" evidence="15">
    <location>
        <begin position="1089"/>
        <end position="1105"/>
    </location>
</feature>
<feature type="region of interest" description="Disordered" evidence="15">
    <location>
        <begin position="1048"/>
        <end position="1194"/>
    </location>
</feature>
<evidence type="ECO:0000256" key="12">
    <source>
        <dbReference type="ARBA" id="ARBA00023163"/>
    </source>
</evidence>
<dbReference type="PROSITE" id="PS00028">
    <property type="entry name" value="ZINC_FINGER_C2H2_1"/>
    <property type="match status" value="3"/>
</dbReference>
<dbReference type="GO" id="GO:0008270">
    <property type="term" value="F:zinc ion binding"/>
    <property type="evidence" value="ECO:0007669"/>
    <property type="project" value="UniProtKB-KW"/>
</dbReference>
<keyword evidence="12" id="KW-0804">Transcription</keyword>
<evidence type="ECO:0000259" key="16">
    <source>
        <dbReference type="PROSITE" id="PS50157"/>
    </source>
</evidence>
<proteinExistence type="predicted"/>
<feature type="region of interest" description="Disordered" evidence="15">
    <location>
        <begin position="665"/>
        <end position="685"/>
    </location>
</feature>
<evidence type="ECO:0000256" key="8">
    <source>
        <dbReference type="ARBA" id="ARBA00022964"/>
    </source>
</evidence>
<evidence type="ECO:0000256" key="6">
    <source>
        <dbReference type="ARBA" id="ARBA00022833"/>
    </source>
</evidence>
<dbReference type="InterPro" id="IPR003347">
    <property type="entry name" value="JmjC_dom"/>
</dbReference>
<dbReference type="SMART" id="SM00545">
    <property type="entry name" value="JmjN"/>
    <property type="match status" value="1"/>
</dbReference>
<evidence type="ECO:0000256" key="1">
    <source>
        <dbReference type="ARBA" id="ARBA00001954"/>
    </source>
</evidence>
<protein>
    <submittedName>
        <fullName evidence="19">Lysine-specific demethylase REF6-like</fullName>
    </submittedName>
</protein>
<keyword evidence="4" id="KW-0677">Repeat</keyword>
<dbReference type="InterPro" id="IPR013087">
    <property type="entry name" value="Znf_C2H2_type"/>
</dbReference>
<keyword evidence="7" id="KW-0156">Chromatin regulator</keyword>
<evidence type="ECO:0000313" key="20">
    <source>
        <dbReference type="Proteomes" id="UP001327560"/>
    </source>
</evidence>
<keyword evidence="5 14" id="KW-0863">Zinc-finger</keyword>
<dbReference type="GO" id="GO:0034647">
    <property type="term" value="F:histone H3K4me/H3K4me2/H3K4me3 demethylase activity"/>
    <property type="evidence" value="ECO:0007669"/>
    <property type="project" value="TreeGrafter"/>
</dbReference>
<dbReference type="FunFam" id="3.30.160.60:FF:000747">
    <property type="entry name" value="Probable lysine-specific demethylase ELF6"/>
    <property type="match status" value="1"/>
</dbReference>
<keyword evidence="20" id="KW-1185">Reference proteome</keyword>
<evidence type="ECO:0000256" key="5">
    <source>
        <dbReference type="ARBA" id="ARBA00022771"/>
    </source>
</evidence>
<comment type="subcellular location">
    <subcellularLocation>
        <location evidence="2">Nucleus</location>
    </subcellularLocation>
</comment>
<dbReference type="Gene3D" id="2.60.120.650">
    <property type="entry name" value="Cupin"/>
    <property type="match status" value="1"/>
</dbReference>
<evidence type="ECO:0000256" key="2">
    <source>
        <dbReference type="ARBA" id="ARBA00004123"/>
    </source>
</evidence>
<dbReference type="SUPFAM" id="SSF57667">
    <property type="entry name" value="beta-beta-alpha zinc fingers"/>
    <property type="match status" value="2"/>
</dbReference>
<keyword evidence="8" id="KW-0223">Dioxygenase</keyword>
<evidence type="ECO:0000313" key="19">
    <source>
        <dbReference type="EMBL" id="WOL17929.1"/>
    </source>
</evidence>
<comment type="cofactor">
    <cofactor evidence="1">
        <name>Fe(2+)</name>
        <dbReference type="ChEBI" id="CHEBI:29033"/>
    </cofactor>
</comment>
<feature type="domain" description="C2H2-type" evidence="16">
    <location>
        <begin position="1224"/>
        <end position="1253"/>
    </location>
</feature>
<feature type="compositionally biased region" description="Polar residues" evidence="15">
    <location>
        <begin position="1120"/>
        <end position="1132"/>
    </location>
</feature>
<dbReference type="GO" id="GO:0005634">
    <property type="term" value="C:nucleus"/>
    <property type="evidence" value="ECO:0007669"/>
    <property type="project" value="UniProtKB-SubCell"/>
</dbReference>
<sequence>MAAVPSSSGPGVAAPEVPPWLRSMPSAPEFHPTPQEFQDPIAYILKIEKEAAPFGICKIVPPLPPAPKKTVLANFNRSFAARNPAAAGKKQPPTFTTRQQQIGFCPRRPRPVHKHVWQSGEQYTLQQFEAKARQFERSQLRRGSAGRKGAAAPAALSSLEIETLFWRASADKPFTVEYANDMPGSGFAPLPTTGQSCSRDEAPANVGESAWNMRGVSRAKGSLLRLMKEEIPGVTSPMVYVAMLFSWFAWHVEDHELHSLNYLHMGSGKTWYGVPRDAGLAFEDVVRVHGYGAELNPLMTFAILGEKTTVMSPEVLVGAGIPCCRLVQNAGDFVVTFPGAYHMGFSHGFNCGEAANIATPEWLRFAKEAAVRRASINYPPMVSHFQLLYALALSLHRRIPISYGSEPRSSRLKRKMKGEGEAMIKNSFVQNVIQNNHLLSILLEKGSSCVVLPPNAPESSSCSNLLVRPQLKVRPRLPLGLCSHREALEASQLSPSNDVGPGWNGAVFNSLFSFNRNSAPIENSKITSSGTHGRFTGADLHSFSSGSQNLEVEKGLIQGDGLLDQGLLSCVTCGILSFSCVAVIQPRETAAKYLSADCGFLNDPVFNLGEDSDIDRDTNRKASENNHITATAHVSDQSTEIISDTICPEATSALDLLASVYGDSSDFEEEDVPHGNSTCSDKNDPRNISLLLNADKYLGTAVEPQVLCSNGVAREVKNLHLADADSQNGLSAQSSQHVDSSDNLVKHVNDVTDDVRLVKSELSSPHHPENGKFGGTSGLENNGGTESSRRPIKFMGEPSDVHCREDDGSQNIEAAEVCPSSLDMGNPKTVTPNLTVAPAFCIKPAVPPKTPAICSEPRNMDTKIMISTASVMQGSDKDSSRMHVFCLEHAAEVEKQLQQMGGMHMMLLCHPDYPKIESEAKLLAKELGIGYNWKNVAFKEADKEDLEKIKETLEDEEVIPTNSDWTVKLGINLYYTANLSKSPLYSKQMPYNPVIYKAFGHNSTDNSPEKPKVYGRRVGRQKKIVVAGRWCGRVWMTNQVHPFLSHKKETEQEQMEEHYSLDTDKTPLDETDIDDTSKISSKNNSSGTVKKRKKPPVKAKSKRPRYTMADDNSKADDGSKTSGSSVGRTPRSSRLRHNESMSQCKSSLKNEGGGPSSRLRKRSSKSEEQKNKMATTKKQSKKRKSKGNQTADPALKDDEEYTCDIEGCSMSFSTKQDLSLHKRDICPVKGCGKKFFSHKYLVQHRKVHMDDRPLVCPWKGCKMTFKWPWARTEHIRVHTGDRPYVCREPGCGQTFRFVSDFSRHKRKTGHSVKKGRR</sequence>
<keyword evidence="9" id="KW-0560">Oxidoreductase</keyword>
<dbReference type="SMART" id="SM00355">
    <property type="entry name" value="ZnF_C2H2"/>
    <property type="match status" value="4"/>
</dbReference>
<evidence type="ECO:0000256" key="15">
    <source>
        <dbReference type="SAM" id="MobiDB-lite"/>
    </source>
</evidence>
<feature type="domain" description="JmjN" evidence="17">
    <location>
        <begin position="27"/>
        <end position="68"/>
    </location>
</feature>
<dbReference type="PROSITE" id="PS50157">
    <property type="entry name" value="ZINC_FINGER_C2H2_2"/>
    <property type="match status" value="3"/>
</dbReference>
<evidence type="ECO:0000256" key="13">
    <source>
        <dbReference type="ARBA" id="ARBA00023242"/>
    </source>
</evidence>
<evidence type="ECO:0000259" key="18">
    <source>
        <dbReference type="PROSITE" id="PS51184"/>
    </source>
</evidence>
<feature type="compositionally biased region" description="Polar residues" evidence="15">
    <location>
        <begin position="1140"/>
        <end position="1149"/>
    </location>
</feature>
<dbReference type="GO" id="GO:0040029">
    <property type="term" value="P:epigenetic regulation of gene expression"/>
    <property type="evidence" value="ECO:0007669"/>
    <property type="project" value="UniProtKB-ARBA"/>
</dbReference>
<dbReference type="Pfam" id="PF02375">
    <property type="entry name" value="JmjN"/>
    <property type="match status" value="1"/>
</dbReference>
<dbReference type="PROSITE" id="PS51184">
    <property type="entry name" value="JMJC"/>
    <property type="match status" value="1"/>
</dbReference>
<dbReference type="InterPro" id="IPR003349">
    <property type="entry name" value="JmjN"/>
</dbReference>
<feature type="region of interest" description="Disordered" evidence="15">
    <location>
        <begin position="760"/>
        <end position="792"/>
    </location>
</feature>
<dbReference type="Gene3D" id="3.30.160.60">
    <property type="entry name" value="Classic Zinc Finger"/>
    <property type="match status" value="2"/>
</dbReference>
<evidence type="ECO:0000256" key="10">
    <source>
        <dbReference type="ARBA" id="ARBA00023004"/>
    </source>
</evidence>
<dbReference type="PROSITE" id="PS51183">
    <property type="entry name" value="JMJN"/>
    <property type="match status" value="1"/>
</dbReference>
<dbReference type="FunFam" id="2.60.120.650:FF:000023">
    <property type="entry name" value="Probable lysine-specific demethylase ELF6"/>
    <property type="match status" value="1"/>
</dbReference>
<evidence type="ECO:0000256" key="11">
    <source>
        <dbReference type="ARBA" id="ARBA00023015"/>
    </source>
</evidence>
<feature type="region of interest" description="Disordered" evidence="15">
    <location>
        <begin position="1"/>
        <end position="33"/>
    </location>
</feature>
<keyword evidence="11" id="KW-0805">Transcription regulation</keyword>
<feature type="domain" description="C2H2-type" evidence="16">
    <location>
        <begin position="1254"/>
        <end position="1283"/>
    </location>
</feature>
<feature type="domain" description="C2H2-type" evidence="16">
    <location>
        <begin position="1284"/>
        <end position="1315"/>
    </location>
</feature>
<dbReference type="GO" id="GO:0000785">
    <property type="term" value="C:chromatin"/>
    <property type="evidence" value="ECO:0007669"/>
    <property type="project" value="TreeGrafter"/>
</dbReference>
<accession>A0AAQ3L001</accession>
<evidence type="ECO:0000256" key="14">
    <source>
        <dbReference type="PROSITE-ProRule" id="PRU00042"/>
    </source>
</evidence>
<gene>
    <name evidence="19" type="ORF">Cni_G26722</name>
</gene>
<dbReference type="EMBL" id="CP136897">
    <property type="protein sequence ID" value="WOL17929.1"/>
    <property type="molecule type" value="Genomic_DNA"/>
</dbReference>
<feature type="compositionally biased region" description="Basic and acidic residues" evidence="15">
    <location>
        <begin position="760"/>
        <end position="770"/>
    </location>
</feature>
<keyword evidence="10" id="KW-0408">Iron</keyword>
<keyword evidence="3" id="KW-0479">Metal-binding</keyword>
<feature type="domain" description="JmjC" evidence="18">
    <location>
        <begin position="205"/>
        <end position="374"/>
    </location>
</feature>
<evidence type="ECO:0000256" key="3">
    <source>
        <dbReference type="ARBA" id="ARBA00022723"/>
    </source>
</evidence>
<evidence type="ECO:0000256" key="4">
    <source>
        <dbReference type="ARBA" id="ARBA00022737"/>
    </source>
</evidence>
<dbReference type="InterPro" id="IPR036236">
    <property type="entry name" value="Znf_C2H2_sf"/>
</dbReference>
<dbReference type="SUPFAM" id="SSF51197">
    <property type="entry name" value="Clavaminate synthase-like"/>
    <property type="match status" value="1"/>
</dbReference>
<evidence type="ECO:0000256" key="7">
    <source>
        <dbReference type="ARBA" id="ARBA00022853"/>
    </source>
</evidence>
<name>A0AAQ3L001_9LILI</name>
<dbReference type="Pfam" id="PF02373">
    <property type="entry name" value="JmjC"/>
    <property type="match status" value="1"/>
</dbReference>
<dbReference type="SMART" id="SM00558">
    <property type="entry name" value="JmjC"/>
    <property type="match status" value="1"/>
</dbReference>
<feature type="compositionally biased region" description="Basic and acidic residues" evidence="15">
    <location>
        <begin position="1048"/>
        <end position="1068"/>
    </location>
</feature>
<dbReference type="PANTHER" id="PTHR10694:SF38">
    <property type="entry name" value="LYSINE-SPECIFIC DEMETHYLASE REF6"/>
    <property type="match status" value="1"/>
</dbReference>
<reference evidence="19 20" key="1">
    <citation type="submission" date="2023-10" db="EMBL/GenBank/DDBJ databases">
        <title>Chromosome-scale genome assembly provides insights into flower coloration mechanisms of Canna indica.</title>
        <authorList>
            <person name="Li C."/>
        </authorList>
    </citation>
    <scope>NUCLEOTIDE SEQUENCE [LARGE SCALE GENOMIC DNA]</scope>
    <source>
        <tissue evidence="19">Flower</tissue>
    </source>
</reference>
<feature type="compositionally biased region" description="Polar residues" evidence="15">
    <location>
        <begin position="1078"/>
        <end position="1088"/>
    </location>
</feature>
<keyword evidence="6" id="KW-0862">Zinc</keyword>
<dbReference type="Proteomes" id="UP001327560">
    <property type="component" value="Chromosome 8"/>
</dbReference>
<evidence type="ECO:0000256" key="9">
    <source>
        <dbReference type="ARBA" id="ARBA00023002"/>
    </source>
</evidence>
<dbReference type="PANTHER" id="PTHR10694">
    <property type="entry name" value="LYSINE-SPECIFIC DEMETHYLASE"/>
    <property type="match status" value="1"/>
</dbReference>
<evidence type="ECO:0000259" key="17">
    <source>
        <dbReference type="PROSITE" id="PS51183"/>
    </source>
</evidence>